<name>A0A1F5VU28_9BACT</name>
<evidence type="ECO:0000313" key="1">
    <source>
        <dbReference type="EMBL" id="OGF66895.1"/>
    </source>
</evidence>
<dbReference type="STRING" id="1817863.A2Y62_01510"/>
<evidence type="ECO:0000313" key="2">
    <source>
        <dbReference type="Proteomes" id="UP000178943"/>
    </source>
</evidence>
<evidence type="ECO:0008006" key="3">
    <source>
        <dbReference type="Google" id="ProtNLM"/>
    </source>
</evidence>
<dbReference type="SUPFAM" id="SSF53335">
    <property type="entry name" value="S-adenosyl-L-methionine-dependent methyltransferases"/>
    <property type="match status" value="1"/>
</dbReference>
<reference evidence="1 2" key="1">
    <citation type="journal article" date="2016" name="Nat. Commun.">
        <title>Thousands of microbial genomes shed light on interconnected biogeochemical processes in an aquifer system.</title>
        <authorList>
            <person name="Anantharaman K."/>
            <person name="Brown C.T."/>
            <person name="Hug L.A."/>
            <person name="Sharon I."/>
            <person name="Castelle C.J."/>
            <person name="Probst A.J."/>
            <person name="Thomas B.C."/>
            <person name="Singh A."/>
            <person name="Wilkins M.J."/>
            <person name="Karaoz U."/>
            <person name="Brodie E.L."/>
            <person name="Williams K.H."/>
            <person name="Hubbard S.S."/>
            <person name="Banfield J.F."/>
        </authorList>
    </citation>
    <scope>NUCLEOTIDE SEQUENCE [LARGE SCALE GENOMIC DNA]</scope>
</reference>
<dbReference type="EMBL" id="MFGW01000078">
    <property type="protein sequence ID" value="OGF66895.1"/>
    <property type="molecule type" value="Genomic_DNA"/>
</dbReference>
<sequence length="225" mass="25972">MGNMNQAHFVEKNAELVKSPILEIGSRDYGKPPDFRSIFPGHEYTGVDMQDGKGVDIVLDMTDEFEIIDDKMQQKRFKTIFCFSVLEHCHAPFKFAQNTTHLLECGGLLFISVPFSWEIHDFPADYWRFTPDGIKTLFPELDFETHPGLLCTSKEGEFKPLDRLMFRSELSMSQGLKLKQYGYFTAAFIYINRKLKLLPAVFDYPYSFPPVLINMIGKKKTGEKE</sequence>
<comment type="caution">
    <text evidence="1">The sequence shown here is derived from an EMBL/GenBank/DDBJ whole genome shotgun (WGS) entry which is preliminary data.</text>
</comment>
<accession>A0A1F5VU28</accession>
<protein>
    <recommendedName>
        <fullName evidence="3">Methyltransferase type 11 domain-containing protein</fullName>
    </recommendedName>
</protein>
<organism evidence="1 2">
    <name type="scientific">Candidatus Fischerbacteria bacterium RBG_13_37_8</name>
    <dbReference type="NCBI Taxonomy" id="1817863"/>
    <lineage>
        <taxon>Bacteria</taxon>
        <taxon>Candidatus Fischeribacteriota</taxon>
    </lineage>
</organism>
<dbReference type="InterPro" id="IPR029063">
    <property type="entry name" value="SAM-dependent_MTases_sf"/>
</dbReference>
<proteinExistence type="predicted"/>
<dbReference type="AlphaFoldDB" id="A0A1F5VU28"/>
<dbReference type="Proteomes" id="UP000178943">
    <property type="component" value="Unassembled WGS sequence"/>
</dbReference>
<gene>
    <name evidence="1" type="ORF">A2Y62_01510</name>
</gene>
<dbReference type="Gene3D" id="3.40.50.150">
    <property type="entry name" value="Vaccinia Virus protein VP39"/>
    <property type="match status" value="1"/>
</dbReference>